<organism evidence="6 7">
    <name type="scientific">Natranaerovirga hydrolytica</name>
    <dbReference type="NCBI Taxonomy" id="680378"/>
    <lineage>
        <taxon>Bacteria</taxon>
        <taxon>Bacillati</taxon>
        <taxon>Bacillota</taxon>
        <taxon>Clostridia</taxon>
        <taxon>Lachnospirales</taxon>
        <taxon>Natranaerovirgaceae</taxon>
        <taxon>Natranaerovirga</taxon>
    </lineage>
</organism>
<feature type="domain" description="S1 motif" evidence="5">
    <location>
        <begin position="25"/>
        <end position="96"/>
    </location>
</feature>
<keyword evidence="3" id="KW-0687">Ribonucleoprotein</keyword>
<feature type="domain" description="S1 motif" evidence="5">
    <location>
        <begin position="280"/>
        <end position="349"/>
    </location>
</feature>
<gene>
    <name evidence="6" type="ORF">EDC19_0235</name>
</gene>
<evidence type="ECO:0000313" key="7">
    <source>
        <dbReference type="Proteomes" id="UP000294545"/>
    </source>
</evidence>
<dbReference type="PANTHER" id="PTHR10724:SF7">
    <property type="entry name" value="SMALL RIBOSOMAL SUBUNIT PROTEIN BS1C"/>
    <property type="match status" value="1"/>
</dbReference>
<dbReference type="GO" id="GO:0022627">
    <property type="term" value="C:cytosolic small ribosomal subunit"/>
    <property type="evidence" value="ECO:0007669"/>
    <property type="project" value="TreeGrafter"/>
</dbReference>
<evidence type="ECO:0000256" key="3">
    <source>
        <dbReference type="ARBA" id="ARBA00023274"/>
    </source>
</evidence>
<accession>A0A4R1N5E5</accession>
<feature type="domain" description="S1 motif" evidence="5">
    <location>
        <begin position="195"/>
        <end position="263"/>
    </location>
</feature>
<evidence type="ECO:0000256" key="2">
    <source>
        <dbReference type="ARBA" id="ARBA00022980"/>
    </source>
</evidence>
<dbReference type="GO" id="GO:0003729">
    <property type="term" value="F:mRNA binding"/>
    <property type="evidence" value="ECO:0007669"/>
    <property type="project" value="TreeGrafter"/>
</dbReference>
<keyword evidence="2 6" id="KW-0689">Ribosomal protein</keyword>
<dbReference type="CDD" id="cd04465">
    <property type="entry name" value="S1_RPS1_repeat_ec2_hs2"/>
    <property type="match status" value="1"/>
</dbReference>
<dbReference type="OrthoDB" id="9804077at2"/>
<reference evidence="6 7" key="1">
    <citation type="submission" date="2019-03" db="EMBL/GenBank/DDBJ databases">
        <title>Genomic Encyclopedia of Type Strains, Phase IV (KMG-IV): sequencing the most valuable type-strain genomes for metagenomic binning, comparative biology and taxonomic classification.</title>
        <authorList>
            <person name="Goeker M."/>
        </authorList>
    </citation>
    <scope>NUCLEOTIDE SEQUENCE [LARGE SCALE GENOMIC DNA]</scope>
    <source>
        <strain evidence="6 7">DSM 24176</strain>
    </source>
</reference>
<dbReference type="SUPFAM" id="SSF50249">
    <property type="entry name" value="Nucleic acid-binding proteins"/>
    <property type="match status" value="4"/>
</dbReference>
<dbReference type="InterPro" id="IPR012340">
    <property type="entry name" value="NA-bd_OB-fold"/>
</dbReference>
<dbReference type="RefSeq" id="WP_132279278.1">
    <property type="nucleotide sequence ID" value="NZ_SMGQ01000011.1"/>
</dbReference>
<dbReference type="CDD" id="cd05688">
    <property type="entry name" value="S1_RPS1_repeat_ec3"/>
    <property type="match status" value="1"/>
</dbReference>
<dbReference type="FunFam" id="2.40.50.140:FF:000103">
    <property type="entry name" value="protein RRP5 homolog"/>
    <property type="match status" value="1"/>
</dbReference>
<evidence type="ECO:0000256" key="1">
    <source>
        <dbReference type="ARBA" id="ARBA00006767"/>
    </source>
</evidence>
<feature type="domain" description="S1 motif" evidence="5">
    <location>
        <begin position="108"/>
        <end position="174"/>
    </location>
</feature>
<dbReference type="Gene3D" id="2.40.50.140">
    <property type="entry name" value="Nucleic acid-binding proteins"/>
    <property type="match status" value="4"/>
</dbReference>
<dbReference type="EMBL" id="SMGQ01000011">
    <property type="protein sequence ID" value="TCK97833.1"/>
    <property type="molecule type" value="Genomic_DNA"/>
</dbReference>
<comment type="function">
    <text evidence="4">Binds mRNA; thus facilitating recognition of the initiation point. It is needed to translate mRNA with a short Shine-Dalgarno (SD) purine-rich sequence.</text>
</comment>
<dbReference type="GO" id="GO:0006412">
    <property type="term" value="P:translation"/>
    <property type="evidence" value="ECO:0007669"/>
    <property type="project" value="TreeGrafter"/>
</dbReference>
<dbReference type="PROSITE" id="PS50126">
    <property type="entry name" value="S1"/>
    <property type="match status" value="4"/>
</dbReference>
<keyword evidence="7" id="KW-1185">Reference proteome</keyword>
<evidence type="ECO:0000256" key="4">
    <source>
        <dbReference type="ARBA" id="ARBA00025604"/>
    </source>
</evidence>
<evidence type="ECO:0000313" key="6">
    <source>
        <dbReference type="EMBL" id="TCK97833.1"/>
    </source>
</evidence>
<dbReference type="Proteomes" id="UP000294545">
    <property type="component" value="Unassembled WGS sequence"/>
</dbReference>
<dbReference type="InterPro" id="IPR035104">
    <property type="entry name" value="Ribosomal_protein_S1-like"/>
</dbReference>
<dbReference type="Pfam" id="PF00575">
    <property type="entry name" value="S1"/>
    <property type="match status" value="4"/>
</dbReference>
<proteinExistence type="inferred from homology"/>
<dbReference type="SMART" id="SM00316">
    <property type="entry name" value="S1"/>
    <property type="match status" value="4"/>
</dbReference>
<name>A0A4R1N5E5_9FIRM</name>
<comment type="caution">
    <text evidence="6">The sequence shown here is derived from an EMBL/GenBank/DDBJ whole genome shotgun (WGS) entry which is preliminary data.</text>
</comment>
<comment type="similarity">
    <text evidence="1">Belongs to the bacterial ribosomal protein bS1 family.</text>
</comment>
<dbReference type="PANTHER" id="PTHR10724">
    <property type="entry name" value="30S RIBOSOMAL PROTEIN S1"/>
    <property type="match status" value="1"/>
</dbReference>
<evidence type="ECO:0000259" key="5">
    <source>
        <dbReference type="PROSITE" id="PS50126"/>
    </source>
</evidence>
<dbReference type="AlphaFoldDB" id="A0A4R1N5E5"/>
<sequence length="386" mass="43860">MENNGNEMEEFKKDIEASLRPIYEGDMLEGKVVAIVDKDVVMDIQSYVEGIITFGELSSDPNFDINDIKVGDRLKVKVLKADEEVLLSKKQADSETAYETIEEYFKKEEIIIVKPSMVVKGGMTAYINGIRGFIPASLISKEYVEDMNQYLNKPLEVKVIEFDESNNRIILSGKIVDVEKEQKAKEKLLTIIQEGEKVEGVVKNLTNFGAFVDIGGIQGLIRNEDLAWKKVKHPGEVIKEGEKIQVTILKIDKINEKIALGFKDLAQDPWNNIQTKYKVQNSYDGEITRIVDFGFFVKLEDGIEGLVHISEISEERVLKPSDEANVGDKVKVKILDLDYDKKKMSLSIKEAQNDIDRQNYEKFNQNEEAMTSLKDVFGDIFNKLND</sequence>
<dbReference type="GO" id="GO:0003735">
    <property type="term" value="F:structural constituent of ribosome"/>
    <property type="evidence" value="ECO:0007669"/>
    <property type="project" value="TreeGrafter"/>
</dbReference>
<dbReference type="InterPro" id="IPR050437">
    <property type="entry name" value="Ribos_protein_bS1-like"/>
</dbReference>
<protein>
    <submittedName>
        <fullName evidence="6">SSU ribosomal protein S1P</fullName>
    </submittedName>
</protein>
<dbReference type="PRINTS" id="PR00681">
    <property type="entry name" value="RIBOSOMALS1"/>
</dbReference>
<dbReference type="InterPro" id="IPR003029">
    <property type="entry name" value="S1_domain"/>
</dbReference>
<dbReference type="NCBIfam" id="NF005208">
    <property type="entry name" value="PRK06676.1"/>
    <property type="match status" value="1"/>
</dbReference>